<dbReference type="PANTHER" id="PTHR11066">
    <property type="entry name" value="ACYL-COA THIOESTERASE"/>
    <property type="match status" value="1"/>
</dbReference>
<evidence type="ECO:0000259" key="2">
    <source>
        <dbReference type="Pfam" id="PF02551"/>
    </source>
</evidence>
<dbReference type="InterPro" id="IPR025652">
    <property type="entry name" value="TesB_C"/>
</dbReference>
<dbReference type="InterPro" id="IPR003703">
    <property type="entry name" value="Acyl_CoA_thio"/>
</dbReference>
<reference evidence="3 4" key="2">
    <citation type="submission" date="2018-11" db="EMBL/GenBank/DDBJ databases">
        <authorList>
            <consortium name="Pathogen Informatics"/>
        </authorList>
    </citation>
    <scope>NUCLEOTIDE SEQUENCE [LARGE SCALE GENOMIC DNA]</scope>
</reference>
<dbReference type="GO" id="GO:0009062">
    <property type="term" value="P:fatty acid catabolic process"/>
    <property type="evidence" value="ECO:0007669"/>
    <property type="project" value="TreeGrafter"/>
</dbReference>
<dbReference type="WBParaSite" id="SBAD_0000724501-mRNA-1">
    <property type="protein sequence ID" value="SBAD_0000724501-mRNA-1"/>
    <property type="gene ID" value="SBAD_0000724501"/>
</dbReference>
<dbReference type="OrthoDB" id="68328at2759"/>
<organism evidence="5">
    <name type="scientific">Soboliphyme baturini</name>
    <dbReference type="NCBI Taxonomy" id="241478"/>
    <lineage>
        <taxon>Eukaryota</taxon>
        <taxon>Metazoa</taxon>
        <taxon>Ecdysozoa</taxon>
        <taxon>Nematoda</taxon>
        <taxon>Enoplea</taxon>
        <taxon>Dorylaimia</taxon>
        <taxon>Dioctophymatida</taxon>
        <taxon>Dioctophymatoidea</taxon>
        <taxon>Soboliphymatidae</taxon>
        <taxon>Soboliphyme</taxon>
    </lineage>
</organism>
<dbReference type="Pfam" id="PF02551">
    <property type="entry name" value="Acyl_CoA_thio"/>
    <property type="match status" value="1"/>
</dbReference>
<name>A0A183ITN3_9BILA</name>
<keyword evidence="4" id="KW-1185">Reference proteome</keyword>
<sequence>RTISVHPHCFHGRFRFSIAEKIQYCFASDLGHSTKIPVVPGPEQLLAYDMWFKKHVQRITSNPIDSAIVRMLTSGFSKLLESREVEEQLYTSSSTFEPHCIFWIKVKELVGELHSFLHHAHACFVSDTLMIAAALRPHIKKLRFISGLGSLSHCVWFHQPIFDVNEWMLYETKSASRAYITGKLWSRDGTLLLSSSQEALVRLKSM</sequence>
<dbReference type="Proteomes" id="UP000270296">
    <property type="component" value="Unassembled WGS sequence"/>
</dbReference>
<evidence type="ECO:0000313" key="3">
    <source>
        <dbReference type="EMBL" id="VDP11376.1"/>
    </source>
</evidence>
<dbReference type="AlphaFoldDB" id="A0A183ITN3"/>
<accession>A0A183ITN3</accession>
<feature type="domain" description="Acyl-CoA thioesterase 2 C-terminal" evidence="2">
    <location>
        <begin position="102"/>
        <end position="198"/>
    </location>
</feature>
<dbReference type="GO" id="GO:0006637">
    <property type="term" value="P:acyl-CoA metabolic process"/>
    <property type="evidence" value="ECO:0007669"/>
    <property type="project" value="InterPro"/>
</dbReference>
<proteinExistence type="inferred from homology"/>
<dbReference type="GO" id="GO:0005782">
    <property type="term" value="C:peroxisomal matrix"/>
    <property type="evidence" value="ECO:0007669"/>
    <property type="project" value="TreeGrafter"/>
</dbReference>
<dbReference type="InterPro" id="IPR042171">
    <property type="entry name" value="Acyl-CoA_hotdog"/>
</dbReference>
<dbReference type="CDD" id="cd03444">
    <property type="entry name" value="Thioesterase_II_repeat1"/>
    <property type="match status" value="1"/>
</dbReference>
<dbReference type="GO" id="GO:0047617">
    <property type="term" value="F:fatty acyl-CoA hydrolase activity"/>
    <property type="evidence" value="ECO:0007669"/>
    <property type="project" value="InterPro"/>
</dbReference>
<dbReference type="Gene3D" id="2.40.160.210">
    <property type="entry name" value="Acyl-CoA thioesterase, double hotdog domain"/>
    <property type="match status" value="1"/>
</dbReference>
<evidence type="ECO:0000313" key="5">
    <source>
        <dbReference type="WBParaSite" id="SBAD_0000724501-mRNA-1"/>
    </source>
</evidence>
<dbReference type="SUPFAM" id="SSF54637">
    <property type="entry name" value="Thioesterase/thiol ester dehydrase-isomerase"/>
    <property type="match status" value="1"/>
</dbReference>
<evidence type="ECO:0000313" key="4">
    <source>
        <dbReference type="Proteomes" id="UP000270296"/>
    </source>
</evidence>
<protein>
    <submittedName>
        <fullName evidence="5">Acyl-coenzyme A thioesterase 8</fullName>
    </submittedName>
</protein>
<dbReference type="PANTHER" id="PTHR11066:SF37">
    <property type="entry name" value="ACYL-COA THIOESTERASE II"/>
    <property type="match status" value="1"/>
</dbReference>
<dbReference type="InterPro" id="IPR029069">
    <property type="entry name" value="HotDog_dom_sf"/>
</dbReference>
<dbReference type="EMBL" id="UZAM01010210">
    <property type="protein sequence ID" value="VDP11376.1"/>
    <property type="molecule type" value="Genomic_DNA"/>
</dbReference>
<reference evidence="5" key="1">
    <citation type="submission" date="2016-06" db="UniProtKB">
        <authorList>
            <consortium name="WormBaseParasite"/>
        </authorList>
    </citation>
    <scope>IDENTIFICATION</scope>
</reference>
<gene>
    <name evidence="3" type="ORF">SBAD_LOCUS6980</name>
</gene>
<evidence type="ECO:0000256" key="1">
    <source>
        <dbReference type="ARBA" id="ARBA00006538"/>
    </source>
</evidence>
<comment type="similarity">
    <text evidence="1">Belongs to the C/M/P thioester hydrolase family.</text>
</comment>